<dbReference type="PANTHER" id="PTHR10641">
    <property type="entry name" value="MYB FAMILY TRANSCRIPTION FACTOR"/>
    <property type="match status" value="1"/>
</dbReference>
<dbReference type="SUPFAM" id="SSF46689">
    <property type="entry name" value="Homeodomain-like"/>
    <property type="match status" value="1"/>
</dbReference>
<dbReference type="GO" id="GO:0051707">
    <property type="term" value="P:response to other organism"/>
    <property type="evidence" value="ECO:0007669"/>
    <property type="project" value="UniProtKB-ARBA"/>
</dbReference>
<keyword evidence="2" id="KW-0677">Repeat</keyword>
<organism evidence="11 12">
    <name type="scientific">Salvia divinorum</name>
    <name type="common">Maria pastora</name>
    <name type="synonym">Diviner's sage</name>
    <dbReference type="NCBI Taxonomy" id="28513"/>
    <lineage>
        <taxon>Eukaryota</taxon>
        <taxon>Viridiplantae</taxon>
        <taxon>Streptophyta</taxon>
        <taxon>Embryophyta</taxon>
        <taxon>Tracheophyta</taxon>
        <taxon>Spermatophyta</taxon>
        <taxon>Magnoliopsida</taxon>
        <taxon>eudicotyledons</taxon>
        <taxon>Gunneridae</taxon>
        <taxon>Pentapetalae</taxon>
        <taxon>asterids</taxon>
        <taxon>lamiids</taxon>
        <taxon>Lamiales</taxon>
        <taxon>Lamiaceae</taxon>
        <taxon>Nepetoideae</taxon>
        <taxon>Mentheae</taxon>
        <taxon>Salviinae</taxon>
        <taxon>Salvia</taxon>
        <taxon>Salvia subgen. Calosphace</taxon>
    </lineage>
</organism>
<dbReference type="FunFam" id="1.10.10.60:FF:000001">
    <property type="entry name" value="MYB-related transcription factor"/>
    <property type="match status" value="1"/>
</dbReference>
<dbReference type="Proteomes" id="UP001567538">
    <property type="component" value="Unassembled WGS sequence"/>
</dbReference>
<dbReference type="Pfam" id="PF00249">
    <property type="entry name" value="Myb_DNA-binding"/>
    <property type="match status" value="2"/>
</dbReference>
<dbReference type="GO" id="GO:0000976">
    <property type="term" value="F:transcription cis-regulatory region binding"/>
    <property type="evidence" value="ECO:0007669"/>
    <property type="project" value="UniProtKB-ARBA"/>
</dbReference>
<evidence type="ECO:0000256" key="2">
    <source>
        <dbReference type="ARBA" id="ARBA00022737"/>
    </source>
</evidence>
<sequence>MERTAEENGLKKGPWTPEEDQKLVDCIQKYGHGSWKELPKLAGLNRCGKSCRLRWTNYLRPDIKRGAITDEEERVIIDLHAELGNKWSAIASYLPGRTDNEIKNFWNTRLKKKLLRNGIDPDTHMPRTHLDTLLPVLPQLLSCNSSRTHTWESVVRSQENAARLAKLLLVGNILQLLKSGTTVSPHLPMETISPSLGSALVMSRTPWDSLMMGLQSERFTPKAEFDTLTCQPSFKDALRPAFQNTMETDNMMDINSNKFWESSNMYTDFEVPDLVSASPVCLSTDQEPNNFTSPDEFSNPPTTSNAMEDILMDDEASNYYWKQVLDQATLSP</sequence>
<protein>
    <submittedName>
        <fullName evidence="11">Transcription factor MYB41-like</fullName>
    </submittedName>
</protein>
<dbReference type="InterPro" id="IPR001005">
    <property type="entry name" value="SANT/Myb"/>
</dbReference>
<dbReference type="PROSITE" id="PS51294">
    <property type="entry name" value="HTH_MYB"/>
    <property type="match status" value="2"/>
</dbReference>
<feature type="domain" description="HTH myb-type" evidence="10">
    <location>
        <begin position="60"/>
        <end position="114"/>
    </location>
</feature>
<evidence type="ECO:0000256" key="3">
    <source>
        <dbReference type="ARBA" id="ARBA00023015"/>
    </source>
</evidence>
<feature type="domain" description="Myb-like" evidence="9">
    <location>
        <begin position="7"/>
        <end position="59"/>
    </location>
</feature>
<evidence type="ECO:0000259" key="10">
    <source>
        <dbReference type="PROSITE" id="PS51294"/>
    </source>
</evidence>
<dbReference type="GO" id="GO:0005634">
    <property type="term" value="C:nucleus"/>
    <property type="evidence" value="ECO:0007669"/>
    <property type="project" value="UniProtKB-SubCell"/>
</dbReference>
<dbReference type="InterPro" id="IPR015495">
    <property type="entry name" value="Myb_TF_plants"/>
</dbReference>
<dbReference type="GO" id="GO:0080090">
    <property type="term" value="P:regulation of primary metabolic process"/>
    <property type="evidence" value="ECO:0007669"/>
    <property type="project" value="UniProtKB-ARBA"/>
</dbReference>
<evidence type="ECO:0000256" key="4">
    <source>
        <dbReference type="ARBA" id="ARBA00023125"/>
    </source>
</evidence>
<dbReference type="PANTHER" id="PTHR10641:SF1358">
    <property type="entry name" value="MYB TRANSCRIPTION FACTOR"/>
    <property type="match status" value="1"/>
</dbReference>
<evidence type="ECO:0000313" key="11">
    <source>
        <dbReference type="EMBL" id="KAL1539858.1"/>
    </source>
</evidence>
<evidence type="ECO:0000256" key="5">
    <source>
        <dbReference type="ARBA" id="ARBA00023163"/>
    </source>
</evidence>
<evidence type="ECO:0000256" key="7">
    <source>
        <dbReference type="ARBA" id="ARBA00057804"/>
    </source>
</evidence>
<dbReference type="InterPro" id="IPR017930">
    <property type="entry name" value="Myb_dom"/>
</dbReference>
<dbReference type="FunFam" id="1.10.10.60:FF:000394">
    <property type="entry name" value="MYB transcription factor"/>
    <property type="match status" value="1"/>
</dbReference>
<feature type="domain" description="Myb-like" evidence="9">
    <location>
        <begin position="60"/>
        <end position="110"/>
    </location>
</feature>
<keyword evidence="3" id="KW-0805">Transcription regulation</keyword>
<evidence type="ECO:0000256" key="8">
    <source>
        <dbReference type="SAM" id="MobiDB-lite"/>
    </source>
</evidence>
<dbReference type="Gene3D" id="1.10.10.60">
    <property type="entry name" value="Homeodomain-like"/>
    <property type="match status" value="2"/>
</dbReference>
<dbReference type="AlphaFoldDB" id="A0ABD1G9Z0"/>
<keyword evidence="4" id="KW-0238">DNA-binding</keyword>
<feature type="region of interest" description="Disordered" evidence="8">
    <location>
        <begin position="285"/>
        <end position="306"/>
    </location>
</feature>
<comment type="subcellular location">
    <subcellularLocation>
        <location evidence="1">Nucleus</location>
    </subcellularLocation>
</comment>
<keyword evidence="12" id="KW-1185">Reference proteome</keyword>
<evidence type="ECO:0000256" key="6">
    <source>
        <dbReference type="ARBA" id="ARBA00023242"/>
    </source>
</evidence>
<dbReference type="InterPro" id="IPR009057">
    <property type="entry name" value="Homeodomain-like_sf"/>
</dbReference>
<comment type="function">
    <text evidence="7">Transcription factor.</text>
</comment>
<reference evidence="11 12" key="1">
    <citation type="submission" date="2024-06" db="EMBL/GenBank/DDBJ databases">
        <title>A chromosome level genome sequence of Diviner's sage (Salvia divinorum).</title>
        <authorList>
            <person name="Ford S.A."/>
            <person name="Ro D.-K."/>
            <person name="Ness R.W."/>
            <person name="Phillips M.A."/>
        </authorList>
    </citation>
    <scope>NUCLEOTIDE SEQUENCE [LARGE SCALE GENOMIC DNA]</scope>
    <source>
        <strain evidence="11">SAF-2024a</strain>
        <tissue evidence="11">Leaf</tissue>
    </source>
</reference>
<proteinExistence type="predicted"/>
<name>A0ABD1G9Z0_SALDI</name>
<comment type="caution">
    <text evidence="11">The sequence shown here is derived from an EMBL/GenBank/DDBJ whole genome shotgun (WGS) entry which is preliminary data.</text>
</comment>
<dbReference type="SMART" id="SM00717">
    <property type="entry name" value="SANT"/>
    <property type="match status" value="2"/>
</dbReference>
<evidence type="ECO:0000259" key="9">
    <source>
        <dbReference type="PROSITE" id="PS50090"/>
    </source>
</evidence>
<keyword evidence="6" id="KW-0539">Nucleus</keyword>
<feature type="domain" description="HTH myb-type" evidence="10">
    <location>
        <begin position="7"/>
        <end position="59"/>
    </location>
</feature>
<evidence type="ECO:0000256" key="1">
    <source>
        <dbReference type="ARBA" id="ARBA00004123"/>
    </source>
</evidence>
<evidence type="ECO:0000313" key="12">
    <source>
        <dbReference type="Proteomes" id="UP001567538"/>
    </source>
</evidence>
<dbReference type="EMBL" id="JBEAFC010000009">
    <property type="protein sequence ID" value="KAL1539858.1"/>
    <property type="molecule type" value="Genomic_DNA"/>
</dbReference>
<dbReference type="CDD" id="cd00167">
    <property type="entry name" value="SANT"/>
    <property type="match status" value="2"/>
</dbReference>
<keyword evidence="5" id="KW-0804">Transcription</keyword>
<dbReference type="PROSITE" id="PS50090">
    <property type="entry name" value="MYB_LIKE"/>
    <property type="match status" value="2"/>
</dbReference>
<gene>
    <name evidence="11" type="ORF">AAHA92_24290</name>
</gene>
<accession>A0ABD1G9Z0</accession>